<feature type="signal peptide" evidence="1">
    <location>
        <begin position="1"/>
        <end position="23"/>
    </location>
</feature>
<evidence type="ECO:0000313" key="3">
    <source>
        <dbReference type="EMBL" id="MBF0597928.1"/>
    </source>
</evidence>
<reference evidence="3" key="1">
    <citation type="submission" date="2020-10" db="EMBL/GenBank/DDBJ databases">
        <authorList>
            <person name="Lu T."/>
            <person name="Wang Q."/>
            <person name="Han X."/>
        </authorList>
    </citation>
    <scope>NUCLEOTIDE SEQUENCE</scope>
    <source>
        <strain evidence="3">WQ 117</strain>
    </source>
</reference>
<dbReference type="InterPro" id="IPR038670">
    <property type="entry name" value="HslJ-like_sf"/>
</dbReference>
<dbReference type="InterPro" id="IPR053147">
    <property type="entry name" value="Hsp_HslJ-like"/>
</dbReference>
<dbReference type="RefSeq" id="WP_194183475.1">
    <property type="nucleotide sequence ID" value="NZ_JADGIK010000007.1"/>
</dbReference>
<dbReference type="PANTHER" id="PTHR35535">
    <property type="entry name" value="HEAT SHOCK PROTEIN HSLJ"/>
    <property type="match status" value="1"/>
</dbReference>
<keyword evidence="1" id="KW-0732">Signal</keyword>
<gene>
    <name evidence="3" type="ORF">IM532_10835</name>
</gene>
<dbReference type="EMBL" id="JADGIK010000007">
    <property type="protein sequence ID" value="MBF0597928.1"/>
    <property type="molecule type" value="Genomic_DNA"/>
</dbReference>
<accession>A0A8J7FSE3</accession>
<evidence type="ECO:0000256" key="1">
    <source>
        <dbReference type="SAM" id="SignalP"/>
    </source>
</evidence>
<keyword evidence="4" id="KW-1185">Reference proteome</keyword>
<dbReference type="Pfam" id="PF03724">
    <property type="entry name" value="META"/>
    <property type="match status" value="2"/>
</dbReference>
<dbReference type="Gene3D" id="2.40.128.270">
    <property type="match status" value="2"/>
</dbReference>
<proteinExistence type="predicted"/>
<evidence type="ECO:0000313" key="4">
    <source>
        <dbReference type="Proteomes" id="UP000608754"/>
    </source>
</evidence>
<sequence length="262" mass="28498">MRKTLFRMMFVGILATAFTTSCSTTLPSIDNSATSNSLTGKWELDYIATNDGKSLAENFPMGAPYINFVSEKLVNASDGCNSINGPINVEGKTISFGNLISTMKACDGVNDYAFNSKLKGKLNYSISDNTLTLIKGDVAVMRFVRPTTLNGSWVLEEFIAKDRSAKTLDQRFPNKKPTVTFQNGQISGSNGCNNLTGAYVAIGKTIKMGNIATTRMACDGVDEFAFNDRFNAVDSYQIENGKLVLYASGVKTMVFGNLKQPR</sequence>
<comment type="caution">
    <text evidence="3">The sequence shown here is derived from an EMBL/GenBank/DDBJ whole genome shotgun (WGS) entry which is preliminary data.</text>
</comment>
<name>A0A8J7FSE3_9FLAO</name>
<feature type="domain" description="DUF306" evidence="2">
    <location>
        <begin position="37"/>
        <end position="143"/>
    </location>
</feature>
<protein>
    <submittedName>
        <fullName evidence="3">META domain-containing protein</fullName>
    </submittedName>
</protein>
<dbReference type="PANTHER" id="PTHR35535:SF2">
    <property type="entry name" value="DUF306 DOMAIN-CONTAINING PROTEIN"/>
    <property type="match status" value="1"/>
</dbReference>
<organism evidence="3 4">
    <name type="scientific">Faecalibacter rhinopitheci</name>
    <dbReference type="NCBI Taxonomy" id="2779678"/>
    <lineage>
        <taxon>Bacteria</taxon>
        <taxon>Pseudomonadati</taxon>
        <taxon>Bacteroidota</taxon>
        <taxon>Flavobacteriia</taxon>
        <taxon>Flavobacteriales</taxon>
        <taxon>Weeksellaceae</taxon>
        <taxon>Faecalibacter</taxon>
    </lineage>
</organism>
<evidence type="ECO:0000259" key="2">
    <source>
        <dbReference type="Pfam" id="PF03724"/>
    </source>
</evidence>
<feature type="chain" id="PRO_5035157239" evidence="1">
    <location>
        <begin position="24"/>
        <end position="262"/>
    </location>
</feature>
<dbReference type="Proteomes" id="UP000608754">
    <property type="component" value="Unassembled WGS sequence"/>
</dbReference>
<dbReference type="AlphaFoldDB" id="A0A8J7FSE3"/>
<dbReference type="PROSITE" id="PS51257">
    <property type="entry name" value="PROKAR_LIPOPROTEIN"/>
    <property type="match status" value="1"/>
</dbReference>
<dbReference type="InterPro" id="IPR005184">
    <property type="entry name" value="DUF306_Meta_HslJ"/>
</dbReference>
<feature type="domain" description="DUF306" evidence="2">
    <location>
        <begin position="150"/>
        <end position="255"/>
    </location>
</feature>